<feature type="region of interest" description="Disordered" evidence="7">
    <location>
        <begin position="1"/>
        <end position="25"/>
    </location>
</feature>
<evidence type="ECO:0000256" key="4">
    <source>
        <dbReference type="ARBA" id="ARBA00023004"/>
    </source>
</evidence>
<proteinExistence type="inferred from homology"/>
<evidence type="ECO:0000256" key="2">
    <source>
        <dbReference type="ARBA" id="ARBA00022741"/>
    </source>
</evidence>
<dbReference type="InterPro" id="IPR003731">
    <property type="entry name" value="Di-Nase_FeMo-co_biosynth"/>
</dbReference>
<keyword evidence="4 6" id="KW-0408">Iron</keyword>
<keyword evidence="1 6" id="KW-0479">Metal-binding</keyword>
<evidence type="ECO:0000313" key="10">
    <source>
        <dbReference type="Proteomes" id="UP001594351"/>
    </source>
</evidence>
<dbReference type="InterPro" id="IPR000808">
    <property type="entry name" value="Mrp-like_CS"/>
</dbReference>
<evidence type="ECO:0000259" key="8">
    <source>
        <dbReference type="Pfam" id="PF02579"/>
    </source>
</evidence>
<dbReference type="Pfam" id="PF02579">
    <property type="entry name" value="Nitro_FeMo-Co"/>
    <property type="match status" value="1"/>
</dbReference>
<keyword evidence="2 6" id="KW-0547">Nucleotide-binding</keyword>
<dbReference type="SUPFAM" id="SSF53146">
    <property type="entry name" value="Nitrogenase accessory factor-like"/>
    <property type="match status" value="1"/>
</dbReference>
<dbReference type="InterPro" id="IPR027417">
    <property type="entry name" value="P-loop_NTPase"/>
</dbReference>
<feature type="binding site" evidence="6">
    <location>
        <begin position="53"/>
        <end position="60"/>
    </location>
    <ligand>
        <name>ATP</name>
        <dbReference type="ChEBI" id="CHEBI:30616"/>
    </ligand>
</feature>
<feature type="domain" description="Dinitrogenase iron-molybdenum cofactor biosynthesis" evidence="8">
    <location>
        <begin position="329"/>
        <end position="418"/>
    </location>
</feature>
<dbReference type="PANTHER" id="PTHR23264:SF19">
    <property type="entry name" value="CYTOSOLIC FE-S CLUSTER ASSEMBLY FACTOR NUBP2"/>
    <property type="match status" value="1"/>
</dbReference>
<protein>
    <recommendedName>
        <fullName evidence="6">Iron-sulfur cluster carrier protein</fullName>
    </recommendedName>
</protein>
<sequence>MEKHKKNQTKDDQQSSSKGSHTCSQKHLNQLTEQLQLDERLDLIDHKILVLSGKGGVGKSTIAANLALSLAQAGKQVGLLDIDIHGPSIPRLFGLEGQVLTGTQDGLKPIEYSENLKVISVGFLLRKLDDAVIWRGPLKYGIIKQFLKDVEWGKLDYLIVDSPPGTGDEPLSIAQLIKNADGALIITTPQDLSINDVRKSIEFCRVLNLPVLGVIENMSGFVCPHCNNRIDIFKSGGGKKMAESMMVPFLGSIPLDPDLVTTSDSGLPYLFRYPGSETAQAIQRALLPIMKLEARVPDKKEEIVTRQNINEDDVRADDGKINIAIPLVENRLSAHFGHCNEFLIAKVDRASGDILKRKLVPAPPHEPGMLPSWLHDQGAQVIIAGGMGQRAQQLFQQKGLTVVVGAESREPDVIIRDYINETLTLGENLCDH</sequence>
<dbReference type="Pfam" id="PF10609">
    <property type="entry name" value="ParA"/>
    <property type="match status" value="1"/>
</dbReference>
<dbReference type="HAMAP" id="MF_02040">
    <property type="entry name" value="Mrp_NBP35"/>
    <property type="match status" value="1"/>
</dbReference>
<evidence type="ECO:0000256" key="5">
    <source>
        <dbReference type="ARBA" id="ARBA00023014"/>
    </source>
</evidence>
<name>A0ABV6Z524_UNCC1</name>
<evidence type="ECO:0000313" key="9">
    <source>
        <dbReference type="EMBL" id="MFC1853530.1"/>
    </source>
</evidence>
<comment type="subunit">
    <text evidence="6">Homodimer.</text>
</comment>
<accession>A0ABV6Z524</accession>
<keyword evidence="6" id="KW-0378">Hydrolase</keyword>
<dbReference type="EMBL" id="JBHPBY010000523">
    <property type="protein sequence ID" value="MFC1853530.1"/>
    <property type="molecule type" value="Genomic_DNA"/>
</dbReference>
<dbReference type="CDD" id="cd02037">
    <property type="entry name" value="Mrp_NBP35"/>
    <property type="match status" value="1"/>
</dbReference>
<dbReference type="InterPro" id="IPR019591">
    <property type="entry name" value="Mrp/NBP35_ATP-bd"/>
</dbReference>
<gene>
    <name evidence="9" type="ORF">ACFL27_25345</name>
</gene>
<comment type="caution">
    <text evidence="9">The sequence shown here is derived from an EMBL/GenBank/DDBJ whole genome shotgun (WGS) entry which is preliminary data.</text>
</comment>
<evidence type="ECO:0000256" key="7">
    <source>
        <dbReference type="SAM" id="MobiDB-lite"/>
    </source>
</evidence>
<dbReference type="Proteomes" id="UP001594351">
    <property type="component" value="Unassembled WGS sequence"/>
</dbReference>
<dbReference type="Gene3D" id="3.30.420.130">
    <property type="entry name" value="Dinitrogenase iron-molybdenum cofactor biosynthesis domain"/>
    <property type="match status" value="1"/>
</dbReference>
<feature type="compositionally biased region" description="Polar residues" evidence="7">
    <location>
        <begin position="14"/>
        <end position="25"/>
    </location>
</feature>
<comment type="function">
    <text evidence="6">Binds and transfers iron-sulfur (Fe-S) clusters to target apoproteins. Can hydrolyze ATP.</text>
</comment>
<dbReference type="InterPro" id="IPR033756">
    <property type="entry name" value="YlxH/NBP35"/>
</dbReference>
<dbReference type="NCBIfam" id="NF041136">
    <property type="entry name" value="MrpORP"/>
    <property type="match status" value="1"/>
</dbReference>
<keyword evidence="3 6" id="KW-0067">ATP-binding</keyword>
<comment type="similarity">
    <text evidence="6">Belongs to the Mrp/NBP35 ATP-binding proteins family.</text>
</comment>
<dbReference type="InterPro" id="IPR036105">
    <property type="entry name" value="DiNase_FeMo-co_biosyn_sf"/>
</dbReference>
<feature type="compositionally biased region" description="Basic and acidic residues" evidence="7">
    <location>
        <begin position="1"/>
        <end position="13"/>
    </location>
</feature>
<dbReference type="PROSITE" id="PS01215">
    <property type="entry name" value="MRP"/>
    <property type="match status" value="1"/>
</dbReference>
<evidence type="ECO:0000256" key="6">
    <source>
        <dbReference type="HAMAP-Rule" id="MF_02040"/>
    </source>
</evidence>
<reference evidence="9 10" key="1">
    <citation type="submission" date="2024-09" db="EMBL/GenBank/DDBJ databases">
        <title>Laminarin stimulates single cell rates of sulfate reduction while oxygen inhibits transcriptomic activity in coastal marine sediment.</title>
        <authorList>
            <person name="Lindsay M."/>
            <person name="Orcutt B."/>
            <person name="Emerson D."/>
            <person name="Stepanauskas R."/>
            <person name="D'Angelo T."/>
        </authorList>
    </citation>
    <scope>NUCLEOTIDE SEQUENCE [LARGE SCALE GENOMIC DNA]</scope>
    <source>
        <strain evidence="9">SAG AM-311-K15</strain>
    </source>
</reference>
<dbReference type="InterPro" id="IPR033913">
    <property type="entry name" value="MTH1175_dom"/>
</dbReference>
<evidence type="ECO:0000256" key="3">
    <source>
        <dbReference type="ARBA" id="ARBA00022840"/>
    </source>
</evidence>
<keyword evidence="5 6" id="KW-0411">Iron-sulfur</keyword>
<dbReference type="PANTHER" id="PTHR23264">
    <property type="entry name" value="NUCLEOTIDE-BINDING PROTEIN NBP35 YEAST -RELATED"/>
    <property type="match status" value="1"/>
</dbReference>
<dbReference type="Gene3D" id="3.40.50.300">
    <property type="entry name" value="P-loop containing nucleotide triphosphate hydrolases"/>
    <property type="match status" value="1"/>
</dbReference>
<keyword evidence="10" id="KW-1185">Reference proteome</keyword>
<evidence type="ECO:0000256" key="1">
    <source>
        <dbReference type="ARBA" id="ARBA00022723"/>
    </source>
</evidence>
<dbReference type="SUPFAM" id="SSF52540">
    <property type="entry name" value="P-loop containing nucleoside triphosphate hydrolases"/>
    <property type="match status" value="1"/>
</dbReference>
<organism evidence="9 10">
    <name type="scientific">candidate division CSSED10-310 bacterium</name>
    <dbReference type="NCBI Taxonomy" id="2855610"/>
    <lineage>
        <taxon>Bacteria</taxon>
        <taxon>Bacteria division CSSED10-310</taxon>
    </lineage>
</organism>
<dbReference type="CDD" id="cd00851">
    <property type="entry name" value="MTH1175"/>
    <property type="match status" value="1"/>
</dbReference>